<feature type="signal peptide" evidence="1">
    <location>
        <begin position="1"/>
        <end position="20"/>
    </location>
</feature>
<evidence type="ECO:0000256" key="1">
    <source>
        <dbReference type="SAM" id="SignalP"/>
    </source>
</evidence>
<organism evidence="2">
    <name type="scientific">Anguilla anguilla</name>
    <name type="common">European freshwater eel</name>
    <name type="synonym">Muraena anguilla</name>
    <dbReference type="NCBI Taxonomy" id="7936"/>
    <lineage>
        <taxon>Eukaryota</taxon>
        <taxon>Metazoa</taxon>
        <taxon>Chordata</taxon>
        <taxon>Craniata</taxon>
        <taxon>Vertebrata</taxon>
        <taxon>Euteleostomi</taxon>
        <taxon>Actinopterygii</taxon>
        <taxon>Neopterygii</taxon>
        <taxon>Teleostei</taxon>
        <taxon>Anguilliformes</taxon>
        <taxon>Anguillidae</taxon>
        <taxon>Anguilla</taxon>
    </lineage>
</organism>
<keyword evidence="1" id="KW-0732">Signal</keyword>
<reference evidence="2" key="2">
    <citation type="journal article" date="2015" name="Fish Shellfish Immunol.">
        <title>Early steps in the European eel (Anguilla anguilla)-Vibrio vulnificus interaction in the gills: Role of the RtxA13 toxin.</title>
        <authorList>
            <person name="Callol A."/>
            <person name="Pajuelo D."/>
            <person name="Ebbesson L."/>
            <person name="Teles M."/>
            <person name="MacKenzie S."/>
            <person name="Amaro C."/>
        </authorList>
    </citation>
    <scope>NUCLEOTIDE SEQUENCE</scope>
</reference>
<dbReference type="AlphaFoldDB" id="A0A0E9V4U9"/>
<reference evidence="2" key="1">
    <citation type="submission" date="2014-11" db="EMBL/GenBank/DDBJ databases">
        <authorList>
            <person name="Amaro Gonzalez C."/>
        </authorList>
    </citation>
    <scope>NUCLEOTIDE SEQUENCE</scope>
</reference>
<sequence>MESYIFALLMMRVLFLAVKANVENNSATKINSLVYNAIQLQ</sequence>
<dbReference type="EMBL" id="GBXM01035551">
    <property type="protein sequence ID" value="JAH73026.1"/>
    <property type="molecule type" value="Transcribed_RNA"/>
</dbReference>
<feature type="chain" id="PRO_5002433692" evidence="1">
    <location>
        <begin position="21"/>
        <end position="41"/>
    </location>
</feature>
<name>A0A0E9V4U9_ANGAN</name>
<protein>
    <submittedName>
        <fullName evidence="2">Uncharacterized protein</fullName>
    </submittedName>
</protein>
<accession>A0A0E9V4U9</accession>
<evidence type="ECO:0000313" key="2">
    <source>
        <dbReference type="EMBL" id="JAH73026.1"/>
    </source>
</evidence>
<proteinExistence type="predicted"/>